<dbReference type="RefSeq" id="WP_191695310.1">
    <property type="nucleotide sequence ID" value="NZ_JACSQN010000011.1"/>
</dbReference>
<evidence type="ECO:0000256" key="1">
    <source>
        <dbReference type="SAM" id="Phobius"/>
    </source>
</evidence>
<accession>A0ABR8UBS8</accession>
<keyword evidence="1" id="KW-0812">Transmembrane</keyword>
<evidence type="ECO:0000313" key="5">
    <source>
        <dbReference type="Proteomes" id="UP000626786"/>
    </source>
</evidence>
<dbReference type="InterPro" id="IPR040680">
    <property type="entry name" value="DUF5643"/>
</dbReference>
<keyword evidence="5" id="KW-1185">Reference proteome</keyword>
<dbReference type="Pfam" id="PF18705">
    <property type="entry name" value="DUF5643"/>
    <property type="match status" value="1"/>
</dbReference>
<evidence type="ECO:0000259" key="2">
    <source>
        <dbReference type="Pfam" id="PF13786"/>
    </source>
</evidence>
<protein>
    <submittedName>
        <fullName evidence="4">DUF4179 domain-containing protein</fullName>
    </submittedName>
</protein>
<organism evidence="4 5">
    <name type="scientific">Sporosarcina quadrami</name>
    <dbReference type="NCBI Taxonomy" id="2762234"/>
    <lineage>
        <taxon>Bacteria</taxon>
        <taxon>Bacillati</taxon>
        <taxon>Bacillota</taxon>
        <taxon>Bacilli</taxon>
        <taxon>Bacillales</taxon>
        <taxon>Caryophanaceae</taxon>
        <taxon>Sporosarcina</taxon>
    </lineage>
</organism>
<reference evidence="4 5" key="1">
    <citation type="submission" date="2020-08" db="EMBL/GenBank/DDBJ databases">
        <title>A Genomic Blueprint of the Chicken Gut Microbiome.</title>
        <authorList>
            <person name="Gilroy R."/>
            <person name="Ravi A."/>
            <person name="Getino M."/>
            <person name="Pursley I."/>
            <person name="Horton D.L."/>
            <person name="Alikhan N.-F."/>
            <person name="Baker D."/>
            <person name="Gharbi K."/>
            <person name="Hall N."/>
            <person name="Watson M."/>
            <person name="Adriaenssens E.M."/>
            <person name="Foster-Nyarko E."/>
            <person name="Jarju S."/>
            <person name="Secka A."/>
            <person name="Antonio M."/>
            <person name="Oren A."/>
            <person name="Chaudhuri R."/>
            <person name="La Ragione R.M."/>
            <person name="Hildebrand F."/>
            <person name="Pallen M.J."/>
        </authorList>
    </citation>
    <scope>NUCLEOTIDE SEQUENCE [LARGE SCALE GENOMIC DNA]</scope>
    <source>
        <strain evidence="4 5">Sa2YVA2</strain>
    </source>
</reference>
<comment type="caution">
    <text evidence="4">The sequence shown here is derived from an EMBL/GenBank/DDBJ whole genome shotgun (WGS) entry which is preliminary data.</text>
</comment>
<dbReference type="EMBL" id="JACSQN010000011">
    <property type="protein sequence ID" value="MBD7985490.1"/>
    <property type="molecule type" value="Genomic_DNA"/>
</dbReference>
<evidence type="ECO:0000259" key="3">
    <source>
        <dbReference type="Pfam" id="PF18705"/>
    </source>
</evidence>
<proteinExistence type="predicted"/>
<sequence length="373" mass="41528">MNNKKDIYQLLNEMDFDESEMEEMAASELDKAKVKKTLMSSIRRNKKKQSWKMKAVAAVAVCGLAISTLSLAFPAYAGNIPIIGDVFRFLDNGRTGIYDNYQEFSSAINMTKESNGVKITINDAIYDGKTVLLTYSIESEKDLGDQPYIGSWVDIKGTDGGTGSDQISRVGQNQYVGMITGSRLDEKNPESVNVQWKVDSITVEDTQEEINGKWNFSLSLKASDNHVQLIDKNVEQDGVKVTVDKIAETPMSFIVYYNQLISKEVSEKWHDVDVEIAIMDDLGNEYAGVGNGGYGKDNQMNWSMTFQKLDPDATKLFITPTATLIEYTSENHGGVEIIGNGANQTVKQITIPTKEGKGREEFTLEDIIIELEK</sequence>
<dbReference type="InterPro" id="IPR025436">
    <property type="entry name" value="DUF4179"/>
</dbReference>
<keyword evidence="1" id="KW-0472">Membrane</keyword>
<dbReference type="Pfam" id="PF13786">
    <property type="entry name" value="DUF4179"/>
    <property type="match status" value="1"/>
</dbReference>
<dbReference type="Proteomes" id="UP000626786">
    <property type="component" value="Unassembled WGS sequence"/>
</dbReference>
<feature type="domain" description="DUF4179" evidence="2">
    <location>
        <begin position="46"/>
        <end position="139"/>
    </location>
</feature>
<name>A0ABR8UBS8_9BACL</name>
<evidence type="ECO:0000313" key="4">
    <source>
        <dbReference type="EMBL" id="MBD7985490.1"/>
    </source>
</evidence>
<feature type="domain" description="DUF5643" evidence="3">
    <location>
        <begin position="226"/>
        <end position="333"/>
    </location>
</feature>
<dbReference type="Gene3D" id="2.60.40.1630">
    <property type="entry name" value="bacillus anthracis domain"/>
    <property type="match status" value="1"/>
</dbReference>
<feature type="transmembrane region" description="Helical" evidence="1">
    <location>
        <begin position="55"/>
        <end position="77"/>
    </location>
</feature>
<gene>
    <name evidence="4" type="ORF">H9649_12890</name>
</gene>
<keyword evidence="1" id="KW-1133">Transmembrane helix</keyword>
<dbReference type="Gene3D" id="2.60.40.1640">
    <property type="entry name" value="Conserved domain protein"/>
    <property type="match status" value="1"/>
</dbReference>